<dbReference type="PANTHER" id="PTHR37981:SF1">
    <property type="entry name" value="SGNH HYDROLASE-TYPE ESTERASE DOMAIN-CONTAINING PROTEIN"/>
    <property type="match status" value="1"/>
</dbReference>
<feature type="active site" description="Nucleophile" evidence="1">
    <location>
        <position position="34"/>
    </location>
</feature>
<accession>A0A918GAL9</accession>
<feature type="domain" description="SGNH hydrolase-type esterase" evidence="4">
    <location>
        <begin position="30"/>
        <end position="268"/>
    </location>
</feature>
<keyword evidence="3" id="KW-0732">Signal</keyword>
<dbReference type="InterPro" id="IPR013830">
    <property type="entry name" value="SGNH_hydro"/>
</dbReference>
<protein>
    <submittedName>
        <fullName evidence="5">Lipase</fullName>
    </submittedName>
</protein>
<dbReference type="Pfam" id="PF13472">
    <property type="entry name" value="Lipase_GDSL_2"/>
    <property type="match status" value="1"/>
</dbReference>
<dbReference type="EMBL" id="BMRB01000001">
    <property type="protein sequence ID" value="GGS26133.1"/>
    <property type="molecule type" value="Genomic_DNA"/>
</dbReference>
<evidence type="ECO:0000313" key="5">
    <source>
        <dbReference type="EMBL" id="GGS26133.1"/>
    </source>
</evidence>
<dbReference type="InterPro" id="IPR037460">
    <property type="entry name" value="SEST-like"/>
</dbReference>
<gene>
    <name evidence="5" type="ORF">GCM10010171_19450</name>
</gene>
<reference evidence="5" key="1">
    <citation type="journal article" date="2014" name="Int. J. Syst. Evol. Microbiol.">
        <title>Complete genome sequence of Corynebacterium casei LMG S-19264T (=DSM 44701T), isolated from a smear-ripened cheese.</title>
        <authorList>
            <consortium name="US DOE Joint Genome Institute (JGI-PGF)"/>
            <person name="Walter F."/>
            <person name="Albersmeier A."/>
            <person name="Kalinowski J."/>
            <person name="Ruckert C."/>
        </authorList>
    </citation>
    <scope>NUCLEOTIDE SEQUENCE</scope>
    <source>
        <strain evidence="5">JCM 3276</strain>
    </source>
</reference>
<name>A0A918GAL9_9PSEU</name>
<dbReference type="AlphaFoldDB" id="A0A918GAL9"/>
<organism evidence="5 6">
    <name type="scientific">Actinokineospora fastidiosa</name>
    <dbReference type="NCBI Taxonomy" id="1816"/>
    <lineage>
        <taxon>Bacteria</taxon>
        <taxon>Bacillati</taxon>
        <taxon>Actinomycetota</taxon>
        <taxon>Actinomycetes</taxon>
        <taxon>Pseudonocardiales</taxon>
        <taxon>Pseudonocardiaceae</taxon>
        <taxon>Actinokineospora</taxon>
    </lineage>
</organism>
<feature type="chain" id="PRO_5037747213" evidence="3">
    <location>
        <begin position="23"/>
        <end position="281"/>
    </location>
</feature>
<evidence type="ECO:0000313" key="6">
    <source>
        <dbReference type="Proteomes" id="UP000660680"/>
    </source>
</evidence>
<evidence type="ECO:0000256" key="3">
    <source>
        <dbReference type="SAM" id="SignalP"/>
    </source>
</evidence>
<reference evidence="5" key="2">
    <citation type="submission" date="2020-09" db="EMBL/GenBank/DDBJ databases">
        <authorList>
            <person name="Sun Q."/>
            <person name="Ohkuma M."/>
        </authorList>
    </citation>
    <scope>NUCLEOTIDE SEQUENCE</scope>
    <source>
        <strain evidence="5">JCM 3276</strain>
    </source>
</reference>
<dbReference type="SUPFAM" id="SSF52266">
    <property type="entry name" value="SGNH hydrolase"/>
    <property type="match status" value="1"/>
</dbReference>
<dbReference type="CDD" id="cd01823">
    <property type="entry name" value="SEST_like"/>
    <property type="match status" value="1"/>
</dbReference>
<evidence type="ECO:0000259" key="4">
    <source>
        <dbReference type="Pfam" id="PF13472"/>
    </source>
</evidence>
<proteinExistence type="predicted"/>
<feature type="active site" evidence="1">
    <location>
        <position position="261"/>
    </location>
</feature>
<feature type="disulfide bond" evidence="2">
    <location>
        <begin position="48"/>
        <end position="73"/>
    </location>
</feature>
<evidence type="ECO:0000256" key="2">
    <source>
        <dbReference type="PIRSR" id="PIRSR637460-2"/>
    </source>
</evidence>
<sequence>MLSRIAVLLVTLFGLAAAPASAAPARDYVALGDSYASGPGIPVQSGGCGRSSHNYPSVLARWIRATTFTDASCGGATTRDMFSPQPISGGANPPQLDAVTRRATLVTLSIGGNDIGFGEILTTCGRLAAADPTGAPCKAHYTAGGEDVLAKRIEATAADVAAVLDEIHRRAPRAKVVLVGYLRILPDGPGCWPSVPFAAGDTAYFDATERLLNTTLARVAKENDALFADPYPASTGHDACAAPDTRWVEPLRPTSPAAPIHPNARGMAVTAAVTLVTALLG</sequence>
<keyword evidence="2" id="KW-1015">Disulfide bond</keyword>
<evidence type="ECO:0000256" key="1">
    <source>
        <dbReference type="PIRSR" id="PIRSR637460-1"/>
    </source>
</evidence>
<dbReference type="PANTHER" id="PTHR37981">
    <property type="entry name" value="LIPASE 2"/>
    <property type="match status" value="1"/>
</dbReference>
<dbReference type="GO" id="GO:0019433">
    <property type="term" value="P:triglyceride catabolic process"/>
    <property type="evidence" value="ECO:0007669"/>
    <property type="project" value="TreeGrafter"/>
</dbReference>
<dbReference type="RefSeq" id="WP_229786705.1">
    <property type="nucleotide sequence ID" value="NZ_BMRB01000001.1"/>
</dbReference>
<dbReference type="Proteomes" id="UP000660680">
    <property type="component" value="Unassembled WGS sequence"/>
</dbReference>
<keyword evidence="6" id="KW-1185">Reference proteome</keyword>
<dbReference type="InterPro" id="IPR036514">
    <property type="entry name" value="SGNH_hydro_sf"/>
</dbReference>
<dbReference type="GO" id="GO:0004806">
    <property type="term" value="F:triacylglycerol lipase activity"/>
    <property type="evidence" value="ECO:0007669"/>
    <property type="project" value="TreeGrafter"/>
</dbReference>
<dbReference type="Gene3D" id="3.40.50.1110">
    <property type="entry name" value="SGNH hydrolase"/>
    <property type="match status" value="1"/>
</dbReference>
<feature type="disulfide bond" evidence="2">
    <location>
        <begin position="191"/>
        <end position="240"/>
    </location>
</feature>
<comment type="caution">
    <text evidence="5">The sequence shown here is derived from an EMBL/GenBank/DDBJ whole genome shotgun (WGS) entry which is preliminary data.</text>
</comment>
<feature type="disulfide bond" evidence="2">
    <location>
        <begin position="124"/>
        <end position="137"/>
    </location>
</feature>
<feature type="signal peptide" evidence="3">
    <location>
        <begin position="1"/>
        <end position="22"/>
    </location>
</feature>